<keyword evidence="1" id="KW-0812">Transmembrane</keyword>
<evidence type="ECO:0000259" key="2">
    <source>
        <dbReference type="Pfam" id="PF23317"/>
    </source>
</evidence>
<dbReference type="InterPro" id="IPR056336">
    <property type="entry name" value="YVC1_C"/>
</dbReference>
<feature type="domain" description="Calcium channel YVC1-like C-terminal transmembrane" evidence="2">
    <location>
        <begin position="15"/>
        <end position="53"/>
    </location>
</feature>
<evidence type="ECO:0000313" key="4">
    <source>
        <dbReference type="Proteomes" id="UP000244722"/>
    </source>
</evidence>
<keyword evidence="1" id="KW-1133">Transmembrane helix</keyword>
<gene>
    <name evidence="3" type="ORF">B9Z19DRAFT_982545</name>
</gene>
<dbReference type="Proteomes" id="UP000244722">
    <property type="component" value="Unassembled WGS sequence"/>
</dbReference>
<evidence type="ECO:0000313" key="3">
    <source>
        <dbReference type="EMBL" id="PUU78633.1"/>
    </source>
</evidence>
<evidence type="ECO:0000256" key="1">
    <source>
        <dbReference type="SAM" id="Phobius"/>
    </source>
</evidence>
<dbReference type="EMBL" id="NESQ01000113">
    <property type="protein sequence ID" value="PUU78633.1"/>
    <property type="molecule type" value="Genomic_DNA"/>
</dbReference>
<feature type="non-terminal residue" evidence="3">
    <location>
        <position position="1"/>
    </location>
</feature>
<organism evidence="3 4">
    <name type="scientific">Tuber borchii</name>
    <name type="common">White truffle</name>
    <dbReference type="NCBI Taxonomy" id="42251"/>
    <lineage>
        <taxon>Eukaryota</taxon>
        <taxon>Fungi</taxon>
        <taxon>Dikarya</taxon>
        <taxon>Ascomycota</taxon>
        <taxon>Pezizomycotina</taxon>
        <taxon>Pezizomycetes</taxon>
        <taxon>Pezizales</taxon>
        <taxon>Tuberaceae</taxon>
        <taxon>Tuber</taxon>
    </lineage>
</organism>
<proteinExistence type="predicted"/>
<dbReference type="OrthoDB" id="10426717at2759"/>
<name>A0A2T6ZT44_TUBBO</name>
<reference evidence="3 4" key="1">
    <citation type="submission" date="2017-04" db="EMBL/GenBank/DDBJ databases">
        <title>Draft genome sequence of Tuber borchii Vittad., a whitish edible truffle.</title>
        <authorList>
            <consortium name="DOE Joint Genome Institute"/>
            <person name="Murat C."/>
            <person name="Kuo A."/>
            <person name="Barry K.W."/>
            <person name="Clum A."/>
            <person name="Dockter R.B."/>
            <person name="Fauchery L."/>
            <person name="Iotti M."/>
            <person name="Kohler A."/>
            <person name="Labutti K."/>
            <person name="Lindquist E.A."/>
            <person name="Lipzen A."/>
            <person name="Ohm R.A."/>
            <person name="Wang M."/>
            <person name="Grigoriev I.V."/>
            <person name="Zambonelli A."/>
            <person name="Martin F.M."/>
        </authorList>
    </citation>
    <scope>NUCLEOTIDE SEQUENCE [LARGE SCALE GENOMIC DNA]</scope>
    <source>
        <strain evidence="3 4">Tbo3840</strain>
    </source>
</reference>
<sequence>TLPRASRCASVLVQLLGKALLSAFLIICHFLIVTILITVLTSSYAAVAANSQEGN</sequence>
<accession>A0A2T6ZT44</accession>
<keyword evidence="1" id="KW-0472">Membrane</keyword>
<comment type="caution">
    <text evidence="3">The sequence shown here is derived from an EMBL/GenBank/DDBJ whole genome shotgun (WGS) entry which is preliminary data.</text>
</comment>
<protein>
    <recommendedName>
        <fullName evidence="2">Calcium channel YVC1-like C-terminal transmembrane domain-containing protein</fullName>
    </recommendedName>
</protein>
<dbReference type="AlphaFoldDB" id="A0A2T6ZT44"/>
<keyword evidence="4" id="KW-1185">Reference proteome</keyword>
<dbReference type="STRING" id="42251.A0A2T6ZT44"/>
<dbReference type="Pfam" id="PF23317">
    <property type="entry name" value="YVC1_C"/>
    <property type="match status" value="1"/>
</dbReference>
<feature type="transmembrane region" description="Helical" evidence="1">
    <location>
        <begin position="20"/>
        <end position="47"/>
    </location>
</feature>